<name>A0A182U212_9DIPT</name>
<evidence type="ECO:0000256" key="3">
    <source>
        <dbReference type="ARBA" id="ARBA00023180"/>
    </source>
</evidence>
<protein>
    <submittedName>
        <fullName evidence="6">COesterase domain-containing protein</fullName>
    </submittedName>
</protein>
<dbReference type="PROSITE" id="PS00941">
    <property type="entry name" value="CARBOXYLESTERASE_B_2"/>
    <property type="match status" value="1"/>
</dbReference>
<dbReference type="PANTHER" id="PTHR43903">
    <property type="entry name" value="NEUROLIGIN"/>
    <property type="match status" value="1"/>
</dbReference>
<organism evidence="6 7">
    <name type="scientific">Anopheles melas</name>
    <dbReference type="NCBI Taxonomy" id="34690"/>
    <lineage>
        <taxon>Eukaryota</taxon>
        <taxon>Metazoa</taxon>
        <taxon>Ecdysozoa</taxon>
        <taxon>Arthropoda</taxon>
        <taxon>Hexapoda</taxon>
        <taxon>Insecta</taxon>
        <taxon>Pterygota</taxon>
        <taxon>Neoptera</taxon>
        <taxon>Endopterygota</taxon>
        <taxon>Diptera</taxon>
        <taxon>Nematocera</taxon>
        <taxon>Culicoidea</taxon>
        <taxon>Culicidae</taxon>
        <taxon>Anophelinae</taxon>
        <taxon>Anopheles</taxon>
    </lineage>
</organism>
<reference evidence="7" key="1">
    <citation type="submission" date="2014-01" db="EMBL/GenBank/DDBJ databases">
        <title>The Genome Sequence of Anopheles melas CM1001059_A (V2).</title>
        <authorList>
            <consortium name="The Broad Institute Genomics Platform"/>
            <person name="Neafsey D.E."/>
            <person name="Besansky N."/>
            <person name="Howell P."/>
            <person name="Walton C."/>
            <person name="Young S.K."/>
            <person name="Zeng Q."/>
            <person name="Gargeya S."/>
            <person name="Fitzgerald M."/>
            <person name="Haas B."/>
            <person name="Abouelleil A."/>
            <person name="Allen A.W."/>
            <person name="Alvarado L."/>
            <person name="Arachchi H.M."/>
            <person name="Berlin A.M."/>
            <person name="Chapman S.B."/>
            <person name="Gainer-Dewar J."/>
            <person name="Goldberg J."/>
            <person name="Griggs A."/>
            <person name="Gujja S."/>
            <person name="Hansen M."/>
            <person name="Howarth C."/>
            <person name="Imamovic A."/>
            <person name="Ireland A."/>
            <person name="Larimer J."/>
            <person name="McCowan C."/>
            <person name="Murphy C."/>
            <person name="Pearson M."/>
            <person name="Poon T.W."/>
            <person name="Priest M."/>
            <person name="Roberts A."/>
            <person name="Saif S."/>
            <person name="Shea T."/>
            <person name="Sisk P."/>
            <person name="Sykes S."/>
            <person name="Wortman J."/>
            <person name="Nusbaum C."/>
            <person name="Birren B."/>
        </authorList>
    </citation>
    <scope>NUCLEOTIDE SEQUENCE [LARGE SCALE GENOMIC DNA]</scope>
    <source>
        <strain evidence="7">CM1001059</strain>
    </source>
</reference>
<dbReference type="AlphaFoldDB" id="A0A182U212"/>
<sequence>MTILLLLLLLTLSVQPGQTQVETILDSSEYDDLGLPTVTERIPYAEAPVGSRRFMPPSAPIPWNGLKMATKLSPVCPQNLPSLNNANNNYSKGRYDQIKRLLPYLKVESEDCLYLNLYVPSYGELSSWVC</sequence>
<dbReference type="Gene3D" id="3.40.50.1820">
    <property type="entry name" value="alpha/beta hydrolase"/>
    <property type="match status" value="1"/>
</dbReference>
<dbReference type="InterPro" id="IPR051093">
    <property type="entry name" value="Neuroligin/BSAL"/>
</dbReference>
<evidence type="ECO:0000256" key="1">
    <source>
        <dbReference type="ARBA" id="ARBA00005964"/>
    </source>
</evidence>
<evidence type="ECO:0000256" key="2">
    <source>
        <dbReference type="ARBA" id="ARBA00022729"/>
    </source>
</evidence>
<dbReference type="Pfam" id="PF00135">
    <property type="entry name" value="COesterase"/>
    <property type="match status" value="1"/>
</dbReference>
<dbReference type="VEuPathDB" id="VectorBase:AMEC012459"/>
<dbReference type="InterPro" id="IPR002018">
    <property type="entry name" value="CarbesteraseB"/>
</dbReference>
<keyword evidence="2 4" id="KW-0732">Signal</keyword>
<feature type="signal peptide" evidence="4">
    <location>
        <begin position="1"/>
        <end position="19"/>
    </location>
</feature>
<feature type="chain" id="PRO_5008137612" evidence="4">
    <location>
        <begin position="20"/>
        <end position="130"/>
    </location>
</feature>
<proteinExistence type="inferred from homology"/>
<dbReference type="SUPFAM" id="SSF53474">
    <property type="entry name" value="alpha/beta-Hydrolases"/>
    <property type="match status" value="1"/>
</dbReference>
<dbReference type="STRING" id="34690.A0A182U212"/>
<feature type="domain" description="Carboxylesterase type B" evidence="5">
    <location>
        <begin position="42"/>
        <end position="121"/>
    </location>
</feature>
<keyword evidence="3" id="KW-0325">Glycoprotein</keyword>
<evidence type="ECO:0000256" key="4">
    <source>
        <dbReference type="SAM" id="SignalP"/>
    </source>
</evidence>
<reference evidence="6" key="2">
    <citation type="submission" date="2020-05" db="UniProtKB">
        <authorList>
            <consortium name="EnsemblMetazoa"/>
        </authorList>
    </citation>
    <scope>IDENTIFICATION</scope>
    <source>
        <strain evidence="6">CM1001059</strain>
    </source>
</reference>
<dbReference type="EnsemblMetazoa" id="AMEC012459-RA">
    <property type="protein sequence ID" value="AMEC012459-PA"/>
    <property type="gene ID" value="AMEC012459"/>
</dbReference>
<comment type="similarity">
    <text evidence="1">Belongs to the type-B carboxylesterase/lipase family.</text>
</comment>
<evidence type="ECO:0000313" key="7">
    <source>
        <dbReference type="Proteomes" id="UP000075902"/>
    </source>
</evidence>
<evidence type="ECO:0000313" key="6">
    <source>
        <dbReference type="EnsemblMetazoa" id="AMEC012459-PA"/>
    </source>
</evidence>
<dbReference type="InterPro" id="IPR029058">
    <property type="entry name" value="AB_hydrolase_fold"/>
</dbReference>
<keyword evidence="7" id="KW-1185">Reference proteome</keyword>
<dbReference type="Proteomes" id="UP000075902">
    <property type="component" value="Unassembled WGS sequence"/>
</dbReference>
<accession>A0A182U212</accession>
<dbReference type="InterPro" id="IPR019819">
    <property type="entry name" value="Carboxylesterase_B_CS"/>
</dbReference>
<evidence type="ECO:0000259" key="5">
    <source>
        <dbReference type="Pfam" id="PF00135"/>
    </source>
</evidence>